<evidence type="ECO:0000313" key="1">
    <source>
        <dbReference type="EMBL" id="CAD9571031.1"/>
    </source>
</evidence>
<reference evidence="1" key="1">
    <citation type="submission" date="2021-01" db="EMBL/GenBank/DDBJ databases">
        <authorList>
            <person name="Corre E."/>
            <person name="Pelletier E."/>
            <person name="Niang G."/>
            <person name="Scheremetjew M."/>
            <person name="Finn R."/>
            <person name="Kale V."/>
            <person name="Holt S."/>
            <person name="Cochrane G."/>
            <person name="Meng A."/>
            <person name="Brown T."/>
            <person name="Cohen L."/>
        </authorList>
    </citation>
    <scope>NUCLEOTIDE SEQUENCE</scope>
    <source>
        <strain evidence="1">B650</strain>
    </source>
</reference>
<proteinExistence type="predicted"/>
<accession>A0A7S2KC37</accession>
<dbReference type="AlphaFoldDB" id="A0A7S2KC37"/>
<organism evidence="1">
    <name type="scientific">Leptocylindrus danicus</name>
    <dbReference type="NCBI Taxonomy" id="163516"/>
    <lineage>
        <taxon>Eukaryota</taxon>
        <taxon>Sar</taxon>
        <taxon>Stramenopiles</taxon>
        <taxon>Ochrophyta</taxon>
        <taxon>Bacillariophyta</taxon>
        <taxon>Coscinodiscophyceae</taxon>
        <taxon>Chaetocerotophycidae</taxon>
        <taxon>Leptocylindrales</taxon>
        <taxon>Leptocylindraceae</taxon>
        <taxon>Leptocylindrus</taxon>
    </lineage>
</organism>
<name>A0A7S2KC37_9STRA</name>
<dbReference type="EMBL" id="HBGY01011657">
    <property type="protein sequence ID" value="CAD9571031.1"/>
    <property type="molecule type" value="Transcribed_RNA"/>
</dbReference>
<protein>
    <submittedName>
        <fullName evidence="1">Uncharacterized protein</fullName>
    </submittedName>
</protein>
<sequence length="136" mass="13921">MQQRNNSVNRFAVTVASMTAVLSHIVDALSAQPGTGDRRSFLAKTVGVASSIAFVSTHGPGCACAVCNGEGAALNDAVHDGDCGCPSCVGEQINAAQSDNSNLLMDGHDSGCSCAACTYGTMPSTAATPFFERMER</sequence>
<gene>
    <name evidence="1" type="ORF">LDAN0321_LOCUS7392</name>
</gene>